<name>A0A0A8Z5G3_ARUDO</name>
<evidence type="ECO:0000313" key="1">
    <source>
        <dbReference type="EMBL" id="JAD34609.1"/>
    </source>
</evidence>
<reference evidence="1" key="2">
    <citation type="journal article" date="2015" name="Data Brief">
        <title>Shoot transcriptome of the giant reed, Arundo donax.</title>
        <authorList>
            <person name="Barrero R.A."/>
            <person name="Guerrero F.D."/>
            <person name="Moolhuijzen P."/>
            <person name="Goolsby J.A."/>
            <person name="Tidwell J."/>
            <person name="Bellgard S.E."/>
            <person name="Bellgard M.I."/>
        </authorList>
    </citation>
    <scope>NUCLEOTIDE SEQUENCE</scope>
    <source>
        <tissue evidence="1">Shoot tissue taken approximately 20 cm above the soil surface</tissue>
    </source>
</reference>
<accession>A0A0A8Z5G3</accession>
<organism evidence="1">
    <name type="scientific">Arundo donax</name>
    <name type="common">Giant reed</name>
    <name type="synonym">Donax arundinaceus</name>
    <dbReference type="NCBI Taxonomy" id="35708"/>
    <lineage>
        <taxon>Eukaryota</taxon>
        <taxon>Viridiplantae</taxon>
        <taxon>Streptophyta</taxon>
        <taxon>Embryophyta</taxon>
        <taxon>Tracheophyta</taxon>
        <taxon>Spermatophyta</taxon>
        <taxon>Magnoliopsida</taxon>
        <taxon>Liliopsida</taxon>
        <taxon>Poales</taxon>
        <taxon>Poaceae</taxon>
        <taxon>PACMAD clade</taxon>
        <taxon>Arundinoideae</taxon>
        <taxon>Arundineae</taxon>
        <taxon>Arundo</taxon>
    </lineage>
</organism>
<dbReference type="AlphaFoldDB" id="A0A0A8Z5G3"/>
<protein>
    <submittedName>
        <fullName evidence="1">Uncharacterized protein</fullName>
    </submittedName>
</protein>
<dbReference type="EMBL" id="GBRH01263286">
    <property type="protein sequence ID" value="JAD34609.1"/>
    <property type="molecule type" value="Transcribed_RNA"/>
</dbReference>
<sequence>MLHNLWNIEVRNSFIHRIYLTEHNRLQVWLPSCTVASLTVQT</sequence>
<reference evidence="1" key="1">
    <citation type="submission" date="2014-09" db="EMBL/GenBank/DDBJ databases">
        <authorList>
            <person name="Magalhaes I.L.F."/>
            <person name="Oliveira U."/>
            <person name="Santos F.R."/>
            <person name="Vidigal T.H.D.A."/>
            <person name="Brescovit A.D."/>
            <person name="Santos A.J."/>
        </authorList>
    </citation>
    <scope>NUCLEOTIDE SEQUENCE</scope>
    <source>
        <tissue evidence="1">Shoot tissue taken approximately 20 cm above the soil surface</tissue>
    </source>
</reference>
<proteinExistence type="predicted"/>